<comment type="function">
    <text evidence="1 7">Assembles around the rod to form the L-ring and probably protects the motor/basal body from shearing forces during rotation.</text>
</comment>
<evidence type="ECO:0000313" key="11">
    <source>
        <dbReference type="Proteomes" id="UP000197783"/>
    </source>
</evidence>
<proteinExistence type="inferred from homology"/>
<dbReference type="PANTHER" id="PTHR34933">
    <property type="entry name" value="FLAGELLAR L-RING PROTEIN"/>
    <property type="match status" value="1"/>
</dbReference>
<evidence type="ECO:0000256" key="9">
    <source>
        <dbReference type="SAM" id="SignalP"/>
    </source>
</evidence>
<keyword evidence="10" id="KW-0969">Cilium</keyword>
<evidence type="ECO:0000256" key="5">
    <source>
        <dbReference type="ARBA" id="ARBA00023143"/>
    </source>
</evidence>
<evidence type="ECO:0000256" key="1">
    <source>
        <dbReference type="ARBA" id="ARBA00002591"/>
    </source>
</evidence>
<reference evidence="10 11" key="1">
    <citation type="submission" date="2017-03" db="EMBL/GenBank/DDBJ databases">
        <title>Genome sequence of Sphingomonas mucosissima DSM 17494.</title>
        <authorList>
            <person name="Poehlein A."/>
            <person name="Wuebbeler J.H."/>
            <person name="Steinbuechel A."/>
            <person name="Daniel R."/>
        </authorList>
    </citation>
    <scope>NUCLEOTIDE SEQUENCE [LARGE SCALE GENOMIC DNA]</scope>
    <source>
        <strain evidence="10 11">DSM 17494</strain>
    </source>
</reference>
<evidence type="ECO:0000256" key="4">
    <source>
        <dbReference type="ARBA" id="ARBA00023136"/>
    </source>
</evidence>
<gene>
    <name evidence="10" type="primary">flgH_2</name>
    <name evidence="7" type="synonym">flgH</name>
    <name evidence="10" type="ORF">SPMU_31800</name>
</gene>
<evidence type="ECO:0000313" key="10">
    <source>
        <dbReference type="EMBL" id="OWK28324.1"/>
    </source>
</evidence>
<evidence type="ECO:0000256" key="2">
    <source>
        <dbReference type="ARBA" id="ARBA00006929"/>
    </source>
</evidence>
<dbReference type="OrthoDB" id="9789227at2"/>
<comment type="similarity">
    <text evidence="2 7">Belongs to the FlgH family.</text>
</comment>
<keyword evidence="3 7" id="KW-0732">Signal</keyword>
<keyword evidence="6 7" id="KW-0998">Cell outer membrane</keyword>
<keyword evidence="10" id="KW-0966">Cell projection</keyword>
<name>A0A245ZEZ8_9SPHN</name>
<organism evidence="10 11">
    <name type="scientific">Sphingomonas mucosissima</name>
    <dbReference type="NCBI Taxonomy" id="370959"/>
    <lineage>
        <taxon>Bacteria</taxon>
        <taxon>Pseudomonadati</taxon>
        <taxon>Pseudomonadota</taxon>
        <taxon>Alphaproteobacteria</taxon>
        <taxon>Sphingomonadales</taxon>
        <taxon>Sphingomonadaceae</taxon>
        <taxon>Sphingomonas</taxon>
    </lineage>
</organism>
<comment type="subunit">
    <text evidence="7">The basal body constitutes a major portion of the flagellar organelle and consists of four rings (L,P,S, and M) mounted on a central rod.</text>
</comment>
<keyword evidence="10" id="KW-0282">Flagellum</keyword>
<dbReference type="InterPro" id="IPR000527">
    <property type="entry name" value="Flag_Lring"/>
</dbReference>
<dbReference type="NCBIfam" id="NF001305">
    <property type="entry name" value="PRK00249.1-5"/>
    <property type="match status" value="1"/>
</dbReference>
<feature type="chain" id="PRO_5012264157" description="Flagellar L-ring protein" evidence="9">
    <location>
        <begin position="26"/>
        <end position="258"/>
    </location>
</feature>
<evidence type="ECO:0000256" key="8">
    <source>
        <dbReference type="SAM" id="MobiDB-lite"/>
    </source>
</evidence>
<feature type="signal peptide" evidence="9">
    <location>
        <begin position="1"/>
        <end position="25"/>
    </location>
</feature>
<sequence>MKTKIALTLAAASMLAGCGATGRLANVGKGPKFTAAEPVAAPYLERSIGTRTGADRLDGQPVAPTASTAIPGQSASLFRTGAGAFFRDQRAARIGDILTIRVNIADKADIGNTTSRSRTGSENSGVAALLGVESLITKVLPGDNDPAALVKTNSNSQNSGSGTSSRSETINMTLAAVVTDVLPNGNLMVRGRQEVRVNFEMRELVVSGIVRPEDIARDNSIRHSQIAEARINYGGRGQLTDAQQARWGQQIYDALFPF</sequence>
<comment type="subcellular location">
    <subcellularLocation>
        <location evidence="7">Cell outer membrane</location>
        <topology evidence="7">Lipid-anchor</topology>
    </subcellularLocation>
    <subcellularLocation>
        <location evidence="7">Bacterial flagellum basal body</location>
    </subcellularLocation>
</comment>
<dbReference type="GO" id="GO:0003774">
    <property type="term" value="F:cytoskeletal motor activity"/>
    <property type="evidence" value="ECO:0007669"/>
    <property type="project" value="InterPro"/>
</dbReference>
<dbReference type="Proteomes" id="UP000197783">
    <property type="component" value="Unassembled WGS sequence"/>
</dbReference>
<accession>A0A245ZEZ8</accession>
<keyword evidence="5 7" id="KW-0975">Bacterial flagellum</keyword>
<evidence type="ECO:0000256" key="6">
    <source>
        <dbReference type="ARBA" id="ARBA00023237"/>
    </source>
</evidence>
<dbReference type="GO" id="GO:0009279">
    <property type="term" value="C:cell outer membrane"/>
    <property type="evidence" value="ECO:0007669"/>
    <property type="project" value="UniProtKB-SubCell"/>
</dbReference>
<evidence type="ECO:0000256" key="7">
    <source>
        <dbReference type="HAMAP-Rule" id="MF_00415"/>
    </source>
</evidence>
<feature type="compositionally biased region" description="Low complexity" evidence="8">
    <location>
        <begin position="152"/>
        <end position="167"/>
    </location>
</feature>
<keyword evidence="11" id="KW-1185">Reference proteome</keyword>
<dbReference type="EMBL" id="NBBJ01000006">
    <property type="protein sequence ID" value="OWK28324.1"/>
    <property type="molecule type" value="Genomic_DNA"/>
</dbReference>
<comment type="caution">
    <text evidence="10">The sequence shown here is derived from an EMBL/GenBank/DDBJ whole genome shotgun (WGS) entry which is preliminary data.</text>
</comment>
<evidence type="ECO:0000256" key="3">
    <source>
        <dbReference type="ARBA" id="ARBA00022729"/>
    </source>
</evidence>
<feature type="region of interest" description="Disordered" evidence="8">
    <location>
        <begin position="147"/>
        <end position="168"/>
    </location>
</feature>
<dbReference type="PROSITE" id="PS51257">
    <property type="entry name" value="PROKAR_LIPOPROTEIN"/>
    <property type="match status" value="1"/>
</dbReference>
<dbReference type="Pfam" id="PF02107">
    <property type="entry name" value="FlgH"/>
    <property type="match status" value="1"/>
</dbReference>
<dbReference type="GO" id="GO:0071973">
    <property type="term" value="P:bacterial-type flagellum-dependent cell motility"/>
    <property type="evidence" value="ECO:0007669"/>
    <property type="project" value="InterPro"/>
</dbReference>
<dbReference type="AlphaFoldDB" id="A0A245ZEZ8"/>
<dbReference type="PANTHER" id="PTHR34933:SF1">
    <property type="entry name" value="FLAGELLAR L-RING PROTEIN"/>
    <property type="match status" value="1"/>
</dbReference>
<dbReference type="RefSeq" id="WP_088335086.1">
    <property type="nucleotide sequence ID" value="NZ_NBBJ01000006.1"/>
</dbReference>
<protein>
    <recommendedName>
        <fullName evidence="7">Flagellar L-ring protein</fullName>
    </recommendedName>
    <alternativeName>
        <fullName evidence="7">Basal body L-ring protein</fullName>
    </alternativeName>
</protein>
<keyword evidence="7" id="KW-0449">Lipoprotein</keyword>
<dbReference type="PRINTS" id="PR01008">
    <property type="entry name" value="FLGLRINGFLGH"/>
</dbReference>
<dbReference type="HAMAP" id="MF_00415">
    <property type="entry name" value="FlgH"/>
    <property type="match status" value="1"/>
</dbReference>
<keyword evidence="4 7" id="KW-0472">Membrane</keyword>
<dbReference type="GO" id="GO:0009427">
    <property type="term" value="C:bacterial-type flagellum basal body, distal rod, L ring"/>
    <property type="evidence" value="ECO:0007669"/>
    <property type="project" value="InterPro"/>
</dbReference>